<dbReference type="SMART" id="SM00966">
    <property type="entry name" value="SpoVT_AbrB"/>
    <property type="match status" value="1"/>
</dbReference>
<accession>A0A238WYL5</accession>
<dbReference type="Gene3D" id="2.10.260.10">
    <property type="match status" value="1"/>
</dbReference>
<evidence type="ECO:0000313" key="3">
    <source>
        <dbReference type="Proteomes" id="UP000198297"/>
    </source>
</evidence>
<feature type="domain" description="SpoVT-AbrB" evidence="1">
    <location>
        <begin position="30"/>
        <end position="76"/>
    </location>
</feature>
<sequence length="112" mass="12714">MRSYLYQSDWEKLQASTSNSNTIMSTTDEGRIVNLSQKGQATIPKELREKHGIEPGSRVRIHENEQGEIVVEPLPSLQDFRGAATTAECGTAILREERKADKERSQRLERDN</sequence>
<dbReference type="PROSITE" id="PS51740">
    <property type="entry name" value="SPOVT_ABRB"/>
    <property type="match status" value="1"/>
</dbReference>
<dbReference type="SUPFAM" id="SSF89447">
    <property type="entry name" value="AbrB/MazE/MraZ-like"/>
    <property type="match status" value="1"/>
</dbReference>
<dbReference type="GO" id="GO:0003677">
    <property type="term" value="F:DNA binding"/>
    <property type="evidence" value="ECO:0007669"/>
    <property type="project" value="InterPro"/>
</dbReference>
<dbReference type="Proteomes" id="UP000198297">
    <property type="component" value="Unassembled WGS sequence"/>
</dbReference>
<dbReference type="InterPro" id="IPR037914">
    <property type="entry name" value="SpoVT-AbrB_sf"/>
</dbReference>
<protein>
    <submittedName>
        <fullName evidence="2">Looped-hinge helix DNA binding domain-containing protein, AbrB family</fullName>
    </submittedName>
</protein>
<dbReference type="NCBIfam" id="TIGR01439">
    <property type="entry name" value="lp_hng_hel_AbrB"/>
    <property type="match status" value="1"/>
</dbReference>
<organism evidence="2 3">
    <name type="scientific">Halorubrum ezzemoulense</name>
    <name type="common">Halorubrum chaoviator</name>
    <dbReference type="NCBI Taxonomy" id="337243"/>
    <lineage>
        <taxon>Archaea</taxon>
        <taxon>Methanobacteriati</taxon>
        <taxon>Methanobacteriota</taxon>
        <taxon>Stenosarchaea group</taxon>
        <taxon>Halobacteria</taxon>
        <taxon>Halobacteriales</taxon>
        <taxon>Haloferacaceae</taxon>
        <taxon>Halorubrum</taxon>
    </lineage>
</organism>
<dbReference type="EMBL" id="FZNK01000003">
    <property type="protein sequence ID" value="SNR51523.1"/>
    <property type="molecule type" value="Genomic_DNA"/>
</dbReference>
<proteinExistence type="predicted"/>
<dbReference type="AlphaFoldDB" id="A0A238WYL5"/>
<name>A0A238WYL5_HALEZ</name>
<dbReference type="Pfam" id="PF04014">
    <property type="entry name" value="MazE_antitoxin"/>
    <property type="match status" value="1"/>
</dbReference>
<dbReference type="InterPro" id="IPR007159">
    <property type="entry name" value="SpoVT-AbrB_dom"/>
</dbReference>
<reference evidence="2 3" key="1">
    <citation type="submission" date="2017-06" db="EMBL/GenBank/DDBJ databases">
        <authorList>
            <person name="Kim H.J."/>
            <person name="Triplett B.A."/>
        </authorList>
    </citation>
    <scope>NUCLEOTIDE SEQUENCE [LARGE SCALE GENOMIC DNA]</scope>
    <source>
        <strain evidence="2 3">DSM 19316</strain>
    </source>
</reference>
<gene>
    <name evidence="2" type="ORF">SAMN06266787_1032</name>
</gene>
<evidence type="ECO:0000313" key="2">
    <source>
        <dbReference type="EMBL" id="SNR51523.1"/>
    </source>
</evidence>
<evidence type="ECO:0000259" key="1">
    <source>
        <dbReference type="PROSITE" id="PS51740"/>
    </source>
</evidence>